<evidence type="ECO:0000256" key="7">
    <source>
        <dbReference type="ARBA" id="ARBA00030854"/>
    </source>
</evidence>
<dbReference type="InterPro" id="IPR043133">
    <property type="entry name" value="GTP-CH-I_C/QueF"/>
</dbReference>
<evidence type="ECO:0000256" key="2">
    <source>
        <dbReference type="ARBA" id="ARBA00008085"/>
    </source>
</evidence>
<dbReference type="GO" id="GO:0046654">
    <property type="term" value="P:tetrahydrofolate biosynthetic process"/>
    <property type="evidence" value="ECO:0007669"/>
    <property type="project" value="InterPro"/>
</dbReference>
<evidence type="ECO:0000313" key="10">
    <source>
        <dbReference type="Proteomes" id="UP000078512"/>
    </source>
</evidence>
<dbReference type="InterPro" id="IPR018234">
    <property type="entry name" value="GTP_CycHdrlase_I_CS"/>
</dbReference>
<dbReference type="InterPro" id="IPR020602">
    <property type="entry name" value="GTP_CycHdrlase_I_dom"/>
</dbReference>
<dbReference type="OrthoDB" id="4966at2759"/>
<dbReference type="Pfam" id="PF01227">
    <property type="entry name" value="GTP_cyclohydroI"/>
    <property type="match status" value="1"/>
</dbReference>
<dbReference type="EC" id="3.5.4.16" evidence="3"/>
<dbReference type="GO" id="GO:0003934">
    <property type="term" value="F:GTP cyclohydrolase I activity"/>
    <property type="evidence" value="ECO:0007669"/>
    <property type="project" value="UniProtKB-EC"/>
</dbReference>
<keyword evidence="5 9" id="KW-0378">Hydrolase</keyword>
<dbReference type="UniPathway" id="UPA00848">
    <property type="reaction ID" value="UER00151"/>
</dbReference>
<dbReference type="EMBL" id="KV442015">
    <property type="protein sequence ID" value="OAQ35082.1"/>
    <property type="molecule type" value="Genomic_DNA"/>
</dbReference>
<comment type="similarity">
    <text evidence="2">Belongs to the GTP cyclohydrolase I family.</text>
</comment>
<evidence type="ECO:0000256" key="6">
    <source>
        <dbReference type="ARBA" id="ARBA00022909"/>
    </source>
</evidence>
<dbReference type="GO" id="GO:0006729">
    <property type="term" value="P:tetrahydrobiopterin biosynthetic process"/>
    <property type="evidence" value="ECO:0007669"/>
    <property type="project" value="TreeGrafter"/>
</dbReference>
<dbReference type="PROSITE" id="PS00860">
    <property type="entry name" value="GTP_CYCLOHYDROL_1_2"/>
    <property type="match status" value="1"/>
</dbReference>
<proteinExistence type="inferred from homology"/>
<dbReference type="PANTHER" id="PTHR11109">
    <property type="entry name" value="GTP CYCLOHYDROLASE I"/>
    <property type="match status" value="1"/>
</dbReference>
<evidence type="ECO:0000313" key="9">
    <source>
        <dbReference type="EMBL" id="OAQ35082.1"/>
    </source>
</evidence>
<organism evidence="9 10">
    <name type="scientific">Linnemannia elongata AG-77</name>
    <dbReference type="NCBI Taxonomy" id="1314771"/>
    <lineage>
        <taxon>Eukaryota</taxon>
        <taxon>Fungi</taxon>
        <taxon>Fungi incertae sedis</taxon>
        <taxon>Mucoromycota</taxon>
        <taxon>Mortierellomycotina</taxon>
        <taxon>Mortierellomycetes</taxon>
        <taxon>Mortierellales</taxon>
        <taxon>Mortierellaceae</taxon>
        <taxon>Linnemannia</taxon>
    </lineage>
</organism>
<accession>A0A197KBJ2</accession>
<dbReference type="GO" id="GO:0005525">
    <property type="term" value="F:GTP binding"/>
    <property type="evidence" value="ECO:0007669"/>
    <property type="project" value="TreeGrafter"/>
</dbReference>
<keyword evidence="6" id="KW-0289">Folate biosynthesis</keyword>
<evidence type="ECO:0000256" key="4">
    <source>
        <dbReference type="ARBA" id="ARBA00017272"/>
    </source>
</evidence>
<dbReference type="GO" id="GO:0008270">
    <property type="term" value="F:zinc ion binding"/>
    <property type="evidence" value="ECO:0007669"/>
    <property type="project" value="TreeGrafter"/>
</dbReference>
<dbReference type="Gene3D" id="3.30.1130.10">
    <property type="match status" value="1"/>
</dbReference>
<evidence type="ECO:0000259" key="8">
    <source>
        <dbReference type="Pfam" id="PF01227"/>
    </source>
</evidence>
<dbReference type="SUPFAM" id="SSF55620">
    <property type="entry name" value="Tetrahydrobiopterin biosynthesis enzymes-like"/>
    <property type="match status" value="1"/>
</dbReference>
<dbReference type="InterPro" id="IPR001474">
    <property type="entry name" value="GTP_CycHdrlase_I"/>
</dbReference>
<dbReference type="STRING" id="1314771.A0A197KBJ2"/>
<evidence type="ECO:0000256" key="5">
    <source>
        <dbReference type="ARBA" id="ARBA00022801"/>
    </source>
</evidence>
<dbReference type="GO" id="GO:0005737">
    <property type="term" value="C:cytoplasm"/>
    <property type="evidence" value="ECO:0007669"/>
    <property type="project" value="TreeGrafter"/>
</dbReference>
<dbReference type="PANTHER" id="PTHR11109:SF7">
    <property type="entry name" value="GTP CYCLOHYDROLASE 1"/>
    <property type="match status" value="1"/>
</dbReference>
<dbReference type="Proteomes" id="UP000078512">
    <property type="component" value="Unassembled WGS sequence"/>
</dbReference>
<feature type="domain" description="GTP cyclohydrolase I" evidence="8">
    <location>
        <begin position="1"/>
        <end position="64"/>
    </location>
</feature>
<keyword evidence="10" id="KW-1185">Reference proteome</keyword>
<protein>
    <recommendedName>
        <fullName evidence="4">GTP cyclohydrolase 1</fullName>
        <ecNumber evidence="3">3.5.4.16</ecNumber>
    </recommendedName>
    <alternativeName>
        <fullName evidence="7">GTP cyclohydrolase I</fullName>
    </alternativeName>
</protein>
<evidence type="ECO:0000256" key="1">
    <source>
        <dbReference type="ARBA" id="ARBA00005080"/>
    </source>
</evidence>
<gene>
    <name evidence="9" type="ORF">K457DRAFT_898199</name>
</gene>
<evidence type="ECO:0000256" key="3">
    <source>
        <dbReference type="ARBA" id="ARBA00012715"/>
    </source>
</evidence>
<name>A0A197KBJ2_9FUNG</name>
<sequence>MFSRRLQVQERLTKQIALAMQELLDPLGVAVVMEASHFCMVMRGVQKPGSQTITSSMFGCFRDQA</sequence>
<reference evidence="9 10" key="1">
    <citation type="submission" date="2016-05" db="EMBL/GenBank/DDBJ databases">
        <title>Genome sequencing reveals origins of a unique bacterial endosymbiosis in the earliest lineages of terrestrial Fungi.</title>
        <authorList>
            <consortium name="DOE Joint Genome Institute"/>
            <person name="Uehling J."/>
            <person name="Gryganskyi A."/>
            <person name="Hameed K."/>
            <person name="Tschaplinski T."/>
            <person name="Misztal P."/>
            <person name="Wu S."/>
            <person name="Desiro A."/>
            <person name="Vande Pol N."/>
            <person name="Du Z.-Y."/>
            <person name="Zienkiewicz A."/>
            <person name="Zienkiewicz K."/>
            <person name="Morin E."/>
            <person name="Tisserant E."/>
            <person name="Splivallo R."/>
            <person name="Hainaut M."/>
            <person name="Henrissat B."/>
            <person name="Ohm R."/>
            <person name="Kuo A."/>
            <person name="Yan J."/>
            <person name="Lipzen A."/>
            <person name="Nolan M."/>
            <person name="Labutti K."/>
            <person name="Barry K."/>
            <person name="Goldstein A."/>
            <person name="Labbe J."/>
            <person name="Schadt C."/>
            <person name="Tuskan G."/>
            <person name="Grigoriev I."/>
            <person name="Martin F."/>
            <person name="Vilgalys R."/>
            <person name="Bonito G."/>
        </authorList>
    </citation>
    <scope>NUCLEOTIDE SEQUENCE [LARGE SCALE GENOMIC DNA]</scope>
    <source>
        <strain evidence="9 10">AG-77</strain>
    </source>
</reference>
<comment type="pathway">
    <text evidence="1">Cofactor biosynthesis; 7,8-dihydroneopterin triphosphate biosynthesis; 7,8-dihydroneopterin triphosphate from GTP: step 1/1.</text>
</comment>
<dbReference type="AlphaFoldDB" id="A0A197KBJ2"/>
<dbReference type="GO" id="GO:0046656">
    <property type="term" value="P:folic acid biosynthetic process"/>
    <property type="evidence" value="ECO:0007669"/>
    <property type="project" value="UniProtKB-KW"/>
</dbReference>